<name>A0A9D1P6X3_9FIRM</name>
<reference evidence="1" key="2">
    <citation type="journal article" date="2021" name="PeerJ">
        <title>Extensive microbial diversity within the chicken gut microbiome revealed by metagenomics and culture.</title>
        <authorList>
            <person name="Gilroy R."/>
            <person name="Ravi A."/>
            <person name="Getino M."/>
            <person name="Pursley I."/>
            <person name="Horton D.L."/>
            <person name="Alikhan N.F."/>
            <person name="Baker D."/>
            <person name="Gharbi K."/>
            <person name="Hall N."/>
            <person name="Watson M."/>
            <person name="Adriaenssens E.M."/>
            <person name="Foster-Nyarko E."/>
            <person name="Jarju S."/>
            <person name="Secka A."/>
            <person name="Antonio M."/>
            <person name="Oren A."/>
            <person name="Chaudhuri R.R."/>
            <person name="La Ragione R."/>
            <person name="Hildebrand F."/>
            <person name="Pallen M.J."/>
        </authorList>
    </citation>
    <scope>NUCLEOTIDE SEQUENCE</scope>
    <source>
        <strain evidence="1">CHK183-6373</strain>
    </source>
</reference>
<reference evidence="1" key="1">
    <citation type="submission" date="2020-10" db="EMBL/GenBank/DDBJ databases">
        <authorList>
            <person name="Gilroy R."/>
        </authorList>
    </citation>
    <scope>NUCLEOTIDE SEQUENCE</scope>
    <source>
        <strain evidence="1">CHK183-6373</strain>
    </source>
</reference>
<sequence>MAFKGIPYFWGAIATTKCIRAIAFAFLPGKNGDHAKLDACTGWVRHMGRFYENRTYSFALDAQLTKGNVEVLLLDKKKHTLLKLNRQFPSQTIDLDGENNRYYLRWEFKSASGKCELRW</sequence>
<proteinExistence type="predicted"/>
<comment type="caution">
    <text evidence="1">The sequence shown here is derived from an EMBL/GenBank/DDBJ whole genome shotgun (WGS) entry which is preliminary data.</text>
</comment>
<dbReference type="AlphaFoldDB" id="A0A9D1P6X3"/>
<protein>
    <submittedName>
        <fullName evidence="1">Uncharacterized protein</fullName>
    </submittedName>
</protein>
<dbReference type="EMBL" id="DVOT01000127">
    <property type="protein sequence ID" value="HIV27691.1"/>
    <property type="molecule type" value="Genomic_DNA"/>
</dbReference>
<evidence type="ECO:0000313" key="2">
    <source>
        <dbReference type="Proteomes" id="UP000886884"/>
    </source>
</evidence>
<gene>
    <name evidence="1" type="ORF">IAA64_06950</name>
</gene>
<organism evidence="1 2">
    <name type="scientific">Candidatus Ornithocaccomicrobium faecavium</name>
    <dbReference type="NCBI Taxonomy" id="2840890"/>
    <lineage>
        <taxon>Bacteria</taxon>
        <taxon>Bacillati</taxon>
        <taxon>Bacillota</taxon>
        <taxon>Clostridia</taxon>
        <taxon>Candidatus Ornithocaccomicrobium</taxon>
    </lineage>
</organism>
<dbReference type="Proteomes" id="UP000886884">
    <property type="component" value="Unassembled WGS sequence"/>
</dbReference>
<evidence type="ECO:0000313" key="1">
    <source>
        <dbReference type="EMBL" id="HIV27691.1"/>
    </source>
</evidence>
<accession>A0A9D1P6X3</accession>